<evidence type="ECO:0000256" key="3">
    <source>
        <dbReference type="ARBA" id="ARBA00022729"/>
    </source>
</evidence>
<comment type="similarity">
    <text evidence="2 7">Belongs to the thioredoxin family. DsbC subfamily.</text>
</comment>
<keyword evidence="4 7" id="KW-0574">Periplasm</keyword>
<feature type="chain" id="PRO_5044975219" description="Thiol:disulfide interchange protein" evidence="7">
    <location>
        <begin position="25"/>
        <end position="243"/>
    </location>
</feature>
<evidence type="ECO:0000256" key="6">
    <source>
        <dbReference type="ARBA" id="ARBA00023284"/>
    </source>
</evidence>
<keyword evidence="11" id="KW-1185">Reference proteome</keyword>
<evidence type="ECO:0000256" key="4">
    <source>
        <dbReference type="ARBA" id="ARBA00022764"/>
    </source>
</evidence>
<dbReference type="Gene3D" id="3.10.450.70">
    <property type="entry name" value="Disulphide bond isomerase, DsbC/G, N-terminal"/>
    <property type="match status" value="1"/>
</dbReference>
<evidence type="ECO:0000256" key="2">
    <source>
        <dbReference type="ARBA" id="ARBA00009813"/>
    </source>
</evidence>
<name>A0ABU2HL66_9GAMM</name>
<evidence type="ECO:0000313" key="11">
    <source>
        <dbReference type="Proteomes" id="UP001267407"/>
    </source>
</evidence>
<dbReference type="PANTHER" id="PTHR35272:SF3">
    <property type="entry name" value="THIOL:DISULFIDE INTERCHANGE PROTEIN DSBC"/>
    <property type="match status" value="1"/>
</dbReference>
<evidence type="ECO:0000313" key="10">
    <source>
        <dbReference type="EMBL" id="MDS1311812.1"/>
    </source>
</evidence>
<accession>A0ABU2HL66</accession>
<comment type="caution">
    <text evidence="10">The sequence shown here is derived from an EMBL/GenBank/DDBJ whole genome shotgun (WGS) entry which is preliminary data.</text>
</comment>
<comment type="subcellular location">
    <subcellularLocation>
        <location evidence="1 7">Periplasm</location>
    </subcellularLocation>
</comment>
<dbReference type="PANTHER" id="PTHR35272">
    <property type="entry name" value="THIOL:DISULFIDE INTERCHANGE PROTEIN DSBC-RELATED"/>
    <property type="match status" value="1"/>
</dbReference>
<feature type="domain" description="Disulphide bond isomerase DsbC/G N-terminal" evidence="8">
    <location>
        <begin position="25"/>
        <end position="92"/>
    </location>
</feature>
<dbReference type="InterPro" id="IPR036249">
    <property type="entry name" value="Thioredoxin-like_sf"/>
</dbReference>
<keyword evidence="5" id="KW-1015">Disulfide bond</keyword>
<dbReference type="EMBL" id="JAVMBO010000018">
    <property type="protein sequence ID" value="MDS1311812.1"/>
    <property type="molecule type" value="Genomic_DNA"/>
</dbReference>
<evidence type="ECO:0000259" key="9">
    <source>
        <dbReference type="Pfam" id="PF13098"/>
    </source>
</evidence>
<feature type="signal peptide" evidence="7">
    <location>
        <begin position="1"/>
        <end position="24"/>
    </location>
</feature>
<dbReference type="InterPro" id="IPR051470">
    <property type="entry name" value="Thiol:disulfide_interchange"/>
</dbReference>
<evidence type="ECO:0000256" key="1">
    <source>
        <dbReference type="ARBA" id="ARBA00004418"/>
    </source>
</evidence>
<organism evidence="10 11">
    <name type="scientific">Marinobacter xiaoshiensis</name>
    <dbReference type="NCBI Taxonomy" id="3073652"/>
    <lineage>
        <taxon>Bacteria</taxon>
        <taxon>Pseudomonadati</taxon>
        <taxon>Pseudomonadota</taxon>
        <taxon>Gammaproteobacteria</taxon>
        <taxon>Pseudomonadales</taxon>
        <taxon>Marinobacteraceae</taxon>
        <taxon>Marinobacter</taxon>
    </lineage>
</organism>
<dbReference type="Gene3D" id="3.40.30.10">
    <property type="entry name" value="Glutaredoxin"/>
    <property type="match status" value="1"/>
</dbReference>
<reference evidence="10" key="1">
    <citation type="submission" date="2023-09" db="EMBL/GenBank/DDBJ databases">
        <title>Marinobacter sediminicola sp. nov. and Marinobacter maritimum sp. nov., isolated from marine sediment.</title>
        <authorList>
            <person name="An J."/>
        </authorList>
    </citation>
    <scope>NUCLEOTIDE SEQUENCE</scope>
    <source>
        <strain evidence="10">F60267</strain>
    </source>
</reference>
<evidence type="ECO:0000256" key="7">
    <source>
        <dbReference type="RuleBase" id="RU364038"/>
    </source>
</evidence>
<dbReference type="SUPFAM" id="SSF54423">
    <property type="entry name" value="DsbC/DsbG N-terminal domain-like"/>
    <property type="match status" value="1"/>
</dbReference>
<comment type="function">
    <text evidence="7">Required for disulfide bond formation in some periplasmic proteins. Acts by transferring its disulfide bond to other proteins and is reduced in the process.</text>
</comment>
<dbReference type="Pfam" id="PF10411">
    <property type="entry name" value="DsbC_N"/>
    <property type="match status" value="1"/>
</dbReference>
<dbReference type="CDD" id="cd03020">
    <property type="entry name" value="DsbA_DsbC_DsbG"/>
    <property type="match status" value="1"/>
</dbReference>
<dbReference type="Proteomes" id="UP001267407">
    <property type="component" value="Unassembled WGS sequence"/>
</dbReference>
<dbReference type="RefSeq" id="WP_200370144.1">
    <property type="nucleotide sequence ID" value="NZ_JAVMBO010000018.1"/>
</dbReference>
<keyword evidence="3 7" id="KW-0732">Signal</keyword>
<proteinExistence type="inferred from homology"/>
<feature type="domain" description="Thioredoxin-like fold" evidence="9">
    <location>
        <begin position="118"/>
        <end position="237"/>
    </location>
</feature>
<dbReference type="InterPro" id="IPR033954">
    <property type="entry name" value="DiS-bond_Isoase_DsbC/G"/>
</dbReference>
<dbReference type="InterPro" id="IPR009094">
    <property type="entry name" value="DiS-bond_isomerase_DsbC/G_N_sf"/>
</dbReference>
<dbReference type="InterPro" id="IPR012336">
    <property type="entry name" value="Thioredoxin-like_fold"/>
</dbReference>
<keyword evidence="6 7" id="KW-0676">Redox-active center</keyword>
<evidence type="ECO:0000259" key="8">
    <source>
        <dbReference type="Pfam" id="PF10411"/>
    </source>
</evidence>
<protein>
    <recommendedName>
        <fullName evidence="7">Thiol:disulfide interchange protein</fullName>
    </recommendedName>
</protein>
<evidence type="ECO:0000256" key="5">
    <source>
        <dbReference type="ARBA" id="ARBA00023157"/>
    </source>
</evidence>
<sequence length="243" mass="26182">MNVKQWFMLVLMAVGVLGSAFSVAGDVEDKISERLSSAIPGLEIVSVRESEAKGLYEIQSGGGETVYATQDGQYLFTGDLLKVTSMGIANVTKETKANARHKAMTDFGRDGLISYKASDEKAVIDVFTDIDCPYCRKLHDEVPKLNDYGITVNYYAYPRSKPGSPSFVKYVSVWCAEDQQSAMNAAKAGHTVPAATCDNPVLEQYELGQRVGVTGTPAIVLEDGNIVPGFVPARNLAEGLGLL</sequence>
<gene>
    <name evidence="10" type="ORF">RKA07_17055</name>
</gene>
<dbReference type="InterPro" id="IPR018950">
    <property type="entry name" value="DiS-bond_isomerase_DsbC/G_N"/>
</dbReference>
<dbReference type="SUPFAM" id="SSF52833">
    <property type="entry name" value="Thioredoxin-like"/>
    <property type="match status" value="1"/>
</dbReference>
<dbReference type="Pfam" id="PF13098">
    <property type="entry name" value="Thioredoxin_2"/>
    <property type="match status" value="1"/>
</dbReference>